<dbReference type="InterPro" id="IPR008906">
    <property type="entry name" value="HATC_C_dom"/>
</dbReference>
<name>A0AAV0WBA9_9HEMI</name>
<dbReference type="AlphaFoldDB" id="A0AAV0WBA9"/>
<protein>
    <recommendedName>
        <fullName evidence="1">HAT C-terminal dimerisation domain-containing protein</fullName>
    </recommendedName>
</protein>
<organism evidence="2 3">
    <name type="scientific">Macrosiphum euphorbiae</name>
    <name type="common">potato aphid</name>
    <dbReference type="NCBI Taxonomy" id="13131"/>
    <lineage>
        <taxon>Eukaryota</taxon>
        <taxon>Metazoa</taxon>
        <taxon>Ecdysozoa</taxon>
        <taxon>Arthropoda</taxon>
        <taxon>Hexapoda</taxon>
        <taxon>Insecta</taxon>
        <taxon>Pterygota</taxon>
        <taxon>Neoptera</taxon>
        <taxon>Paraneoptera</taxon>
        <taxon>Hemiptera</taxon>
        <taxon>Sternorrhyncha</taxon>
        <taxon>Aphidomorpha</taxon>
        <taxon>Aphidoidea</taxon>
        <taxon>Aphididae</taxon>
        <taxon>Macrosiphini</taxon>
        <taxon>Macrosiphum</taxon>
    </lineage>
</organism>
<keyword evidence="3" id="KW-1185">Reference proteome</keyword>
<gene>
    <name evidence="2" type="ORF">MEUPH1_LOCUS9194</name>
</gene>
<dbReference type="InterPro" id="IPR012337">
    <property type="entry name" value="RNaseH-like_sf"/>
</dbReference>
<feature type="domain" description="HAT C-terminal dimerisation" evidence="1">
    <location>
        <begin position="94"/>
        <end position="164"/>
    </location>
</feature>
<accession>A0AAV0WBA9</accession>
<dbReference type="SUPFAM" id="SSF53098">
    <property type="entry name" value="Ribonuclease H-like"/>
    <property type="match status" value="1"/>
</dbReference>
<dbReference type="EMBL" id="CARXXK010000002">
    <property type="protein sequence ID" value="CAI6353020.1"/>
    <property type="molecule type" value="Genomic_DNA"/>
</dbReference>
<dbReference type="Pfam" id="PF05699">
    <property type="entry name" value="Dimer_Tnp_hAT"/>
    <property type="match status" value="1"/>
</dbReference>
<evidence type="ECO:0000313" key="3">
    <source>
        <dbReference type="Proteomes" id="UP001160148"/>
    </source>
</evidence>
<dbReference type="Proteomes" id="UP001160148">
    <property type="component" value="Unassembled WGS sequence"/>
</dbReference>
<evidence type="ECO:0000313" key="2">
    <source>
        <dbReference type="EMBL" id="CAI6353020.1"/>
    </source>
</evidence>
<reference evidence="2 3" key="1">
    <citation type="submission" date="2023-01" db="EMBL/GenBank/DDBJ databases">
        <authorList>
            <person name="Whitehead M."/>
        </authorList>
    </citation>
    <scope>NUCLEOTIDE SEQUENCE [LARGE SCALE GENOMIC DNA]</scope>
</reference>
<evidence type="ECO:0000259" key="1">
    <source>
        <dbReference type="Pfam" id="PF05699"/>
    </source>
</evidence>
<sequence>MYTTFYLCSSKYILITGCRQIKLRFDFDNPILKSLTQLNPKTVFSSKRPTTLIPFIQMFPRVVKQLNISIQDLDDSWRKIGTINLETEFVDNLKLLNVEEFWIQLKLFVRDDEYPFKIISDFILTILALPQSNVSCERMFSKINLIKTKQRNRLQAPLLNGLLNASQCMQETSCHEFEPSIKMYNLMTISNLYDSANIVRNDDNGDDDFFFANV</sequence>
<dbReference type="GO" id="GO:0046983">
    <property type="term" value="F:protein dimerization activity"/>
    <property type="evidence" value="ECO:0007669"/>
    <property type="project" value="InterPro"/>
</dbReference>
<proteinExistence type="predicted"/>
<comment type="caution">
    <text evidence="2">The sequence shown here is derived from an EMBL/GenBank/DDBJ whole genome shotgun (WGS) entry which is preliminary data.</text>
</comment>